<proteinExistence type="predicted"/>
<dbReference type="InterPro" id="IPR056884">
    <property type="entry name" value="NPHP3-like_N"/>
</dbReference>
<dbReference type="Proteomes" id="UP000623467">
    <property type="component" value="Unassembled WGS sequence"/>
</dbReference>
<dbReference type="AlphaFoldDB" id="A0A8H6ZFX1"/>
<evidence type="ECO:0000313" key="4">
    <source>
        <dbReference type="Proteomes" id="UP000623467"/>
    </source>
</evidence>
<dbReference type="Pfam" id="PF24883">
    <property type="entry name" value="NPHP3_N"/>
    <property type="match status" value="1"/>
</dbReference>
<name>A0A8H6ZFX1_9AGAR</name>
<organism evidence="3 4">
    <name type="scientific">Mycena sanguinolenta</name>
    <dbReference type="NCBI Taxonomy" id="230812"/>
    <lineage>
        <taxon>Eukaryota</taxon>
        <taxon>Fungi</taxon>
        <taxon>Dikarya</taxon>
        <taxon>Basidiomycota</taxon>
        <taxon>Agaricomycotina</taxon>
        <taxon>Agaricomycetes</taxon>
        <taxon>Agaricomycetidae</taxon>
        <taxon>Agaricales</taxon>
        <taxon>Marasmiineae</taxon>
        <taxon>Mycenaceae</taxon>
        <taxon>Mycena</taxon>
    </lineage>
</organism>
<dbReference type="EMBL" id="JACAZH010000001">
    <property type="protein sequence ID" value="KAF7378248.1"/>
    <property type="molecule type" value="Genomic_DNA"/>
</dbReference>
<reference evidence="3" key="1">
    <citation type="submission" date="2020-05" db="EMBL/GenBank/DDBJ databases">
        <title>Mycena genomes resolve the evolution of fungal bioluminescence.</title>
        <authorList>
            <person name="Tsai I.J."/>
        </authorList>
    </citation>
    <scope>NUCLEOTIDE SEQUENCE</scope>
    <source>
        <strain evidence="3">160909Yilan</strain>
    </source>
</reference>
<sequence>MGPSLNLDVSASNFTMNNLYHHSERGIDILHNAVALAALHDSGRKFPAAKMPSGNAYGNDAEAPQMVDGDRSVDHYPLASWSCRCGQICHHADFLLGTAGCRVAWWFLFLQTRPRYTCIPWLKAAICRNVEGDPTILARSLQVQLQKLISEPAQLRPIDENQKPVIIVVDGLDECEGQHVQEEILCTIRNFTSQYHLPFRFIVASRPEAHISEVFESPFYCGRYRSVDVEESFKDVKKYLCDEFSRIHGEHRTMVNIPLPWPSPEILKELVRKSSGYFIYASTVIRFIDDKNYRPTEQLAVILDRTSSSSTFDTLDQLYIRILSSAPRQDQLLPVLCAISNFDFCPGTLDQLLGLNNGDARLLLRGLHSVLEIPEKDNSSLPISPHHASFFDFLNNPRRSGTFYVGSSHYQMGLAQSLLSLLAGEFRMDIVNCGSTWEQSPLSFIPFITSLPPRTELLSPIKQLNPDYVFKRYLDLEDFDKFLQWLKKIPGAPADLVELWEDYEYMSFVVKKFPVAKFYTTSNKSSVLPPLDIVFQIPGMPRLLQILILVDTDFPEWHVREIRPLTGLTWDDLKTTICALRPIVGRDVDKIRELAHHILHGSFFGEIYPWPTLCRDLARQLICRARATSSLESLTQ</sequence>
<keyword evidence="1" id="KW-0677">Repeat</keyword>
<dbReference type="PANTHER" id="PTHR10039:SF14">
    <property type="entry name" value="NACHT DOMAIN-CONTAINING PROTEIN"/>
    <property type="match status" value="1"/>
</dbReference>
<comment type="caution">
    <text evidence="3">The sequence shown here is derived from an EMBL/GenBank/DDBJ whole genome shotgun (WGS) entry which is preliminary data.</text>
</comment>
<dbReference type="OrthoDB" id="4760524at2759"/>
<dbReference type="SUPFAM" id="SSF52540">
    <property type="entry name" value="P-loop containing nucleoside triphosphate hydrolases"/>
    <property type="match status" value="1"/>
</dbReference>
<evidence type="ECO:0000313" key="3">
    <source>
        <dbReference type="EMBL" id="KAF7378248.1"/>
    </source>
</evidence>
<accession>A0A8H6ZFX1</accession>
<feature type="domain" description="Nephrocystin 3-like N-terminal" evidence="2">
    <location>
        <begin position="118"/>
        <end position="206"/>
    </location>
</feature>
<dbReference type="PANTHER" id="PTHR10039">
    <property type="entry name" value="AMELOGENIN"/>
    <property type="match status" value="1"/>
</dbReference>
<keyword evidence="4" id="KW-1185">Reference proteome</keyword>
<gene>
    <name evidence="3" type="ORF">MSAN_00250000</name>
</gene>
<dbReference type="InterPro" id="IPR027417">
    <property type="entry name" value="P-loop_NTPase"/>
</dbReference>
<protein>
    <submittedName>
        <fullName evidence="3">Putative nwd2 protein</fullName>
    </submittedName>
</protein>
<evidence type="ECO:0000256" key="1">
    <source>
        <dbReference type="ARBA" id="ARBA00022737"/>
    </source>
</evidence>
<evidence type="ECO:0000259" key="2">
    <source>
        <dbReference type="Pfam" id="PF24883"/>
    </source>
</evidence>